<reference evidence="2 3" key="1">
    <citation type="submission" date="2015-07" db="EMBL/GenBank/DDBJ databases">
        <title>The draft genome sequence of Leadbetterella sp. JN14-9.</title>
        <authorList>
            <person name="Liu Y."/>
            <person name="Du J."/>
            <person name="Shao Z."/>
        </authorList>
    </citation>
    <scope>NUCLEOTIDE SEQUENCE [LARGE SCALE GENOMIC DNA]</scope>
    <source>
        <strain evidence="2 3">JN14-9</strain>
    </source>
</reference>
<proteinExistence type="predicted"/>
<evidence type="ECO:0000313" key="3">
    <source>
        <dbReference type="Proteomes" id="UP000050454"/>
    </source>
</evidence>
<feature type="domain" description="SnoaL-like" evidence="1">
    <location>
        <begin position="21"/>
        <end position="107"/>
    </location>
</feature>
<name>A0A0P7BZU6_9BACT</name>
<evidence type="ECO:0000313" key="2">
    <source>
        <dbReference type="EMBL" id="KPM47784.1"/>
    </source>
</evidence>
<dbReference type="PATRIC" id="fig|1605367.3.peg.3590"/>
<dbReference type="EMBL" id="LGTQ01000009">
    <property type="protein sequence ID" value="KPM47784.1"/>
    <property type="molecule type" value="Genomic_DNA"/>
</dbReference>
<dbReference type="InterPro" id="IPR037401">
    <property type="entry name" value="SnoaL-like"/>
</dbReference>
<comment type="caution">
    <text evidence="2">The sequence shown here is derived from an EMBL/GenBank/DDBJ whole genome shotgun (WGS) entry which is preliminary data.</text>
</comment>
<gene>
    <name evidence="2" type="ORF">AFM12_10990</name>
</gene>
<dbReference type="InterPro" id="IPR032710">
    <property type="entry name" value="NTF2-like_dom_sf"/>
</dbReference>
<protein>
    <recommendedName>
        <fullName evidence="1">SnoaL-like domain-containing protein</fullName>
    </recommendedName>
</protein>
<dbReference type="Pfam" id="PF12680">
    <property type="entry name" value="SnoaL_2"/>
    <property type="match status" value="1"/>
</dbReference>
<dbReference type="SUPFAM" id="SSF54427">
    <property type="entry name" value="NTF2-like"/>
    <property type="match status" value="1"/>
</dbReference>
<dbReference type="RefSeq" id="WP_055148138.1">
    <property type="nucleotide sequence ID" value="NZ_JXSZ01000009.1"/>
</dbReference>
<accession>A0A0P7BZU6</accession>
<keyword evidence="3" id="KW-1185">Reference proteome</keyword>
<dbReference type="Gene3D" id="3.10.450.50">
    <property type="match status" value="1"/>
</dbReference>
<dbReference type="STRING" id="1605367.AFM12_10990"/>
<dbReference type="OrthoDB" id="6692273at2"/>
<evidence type="ECO:0000259" key="1">
    <source>
        <dbReference type="Pfam" id="PF12680"/>
    </source>
</evidence>
<organism evidence="2 3">
    <name type="scientific">Jiulongibacter sediminis</name>
    <dbReference type="NCBI Taxonomy" id="1605367"/>
    <lineage>
        <taxon>Bacteria</taxon>
        <taxon>Pseudomonadati</taxon>
        <taxon>Bacteroidota</taxon>
        <taxon>Cytophagia</taxon>
        <taxon>Cytophagales</taxon>
        <taxon>Leadbetterellaceae</taxon>
        <taxon>Jiulongibacter</taxon>
    </lineage>
</organism>
<dbReference type="AlphaFoldDB" id="A0A0P7BZU6"/>
<sequence length="125" mass="14070">MKFIVPDNCDNSPKAQLLITFNEAFTKNDISAILDVVEDDIQWTLVGDKEIKGKEAFEKELKIMVDFSMNSMEIFNVITHGKAAAVNGLIIGADDKVYEFCDIYTFKSAGANKIKEIRSFIILKK</sequence>
<dbReference type="Proteomes" id="UP000050454">
    <property type="component" value="Unassembled WGS sequence"/>
</dbReference>